<reference evidence="1" key="3">
    <citation type="submission" date="2020-06" db="EMBL/GenBank/DDBJ databases">
        <title>Helianthus annuus Genome sequencing and assembly Release 2.</title>
        <authorList>
            <person name="Gouzy J."/>
            <person name="Langlade N."/>
            <person name="Munos S."/>
        </authorList>
    </citation>
    <scope>NUCLEOTIDE SEQUENCE</scope>
    <source>
        <tissue evidence="1">Leaves</tissue>
    </source>
</reference>
<dbReference type="AlphaFoldDB" id="A0A251S0T5"/>
<gene>
    <name evidence="2" type="ORF">HannXRQ_Chr16g0514301</name>
    <name evidence="1" type="ORF">HanXRQr2_Chr16g0750891</name>
</gene>
<keyword evidence="3" id="KW-1185">Reference proteome</keyword>
<name>A0A251S0T5_HELAN</name>
<reference evidence="2" key="2">
    <citation type="submission" date="2017-02" db="EMBL/GenBank/DDBJ databases">
        <title>Sunflower complete genome.</title>
        <authorList>
            <person name="Langlade N."/>
            <person name="Munos S."/>
        </authorList>
    </citation>
    <scope>NUCLEOTIDE SEQUENCE [LARGE SCALE GENOMIC DNA]</scope>
    <source>
        <tissue evidence="2">Leaves</tissue>
    </source>
</reference>
<evidence type="ECO:0000313" key="1">
    <source>
        <dbReference type="EMBL" id="KAF5760223.1"/>
    </source>
</evidence>
<proteinExistence type="predicted"/>
<dbReference type="Proteomes" id="UP000215914">
    <property type="component" value="Chromosome 16"/>
</dbReference>
<protein>
    <submittedName>
        <fullName evidence="2">Uncharacterized protein</fullName>
    </submittedName>
</protein>
<dbReference type="EMBL" id="CM007905">
    <property type="protein sequence ID" value="OTF91746.1"/>
    <property type="molecule type" value="Genomic_DNA"/>
</dbReference>
<evidence type="ECO:0000313" key="3">
    <source>
        <dbReference type="Proteomes" id="UP000215914"/>
    </source>
</evidence>
<sequence>MAGQARSMSLAEFAVHSGLYTEAEIATDLYTTGLVMVDKPTLLGFWAQIADIRHWDHRQSKGRVTLIKNPLFRYLHKMISTSITARNKSREWCTSGDLFFLYCLLYKRSCALAYGLAQYFASAHHRHERGLLYGGAYVTRIALSLGYHPESDRDRVGPAKQPKRLGMNTLSGMHVTKDLPCGKRLKNQDGEQYQLTQLPAQFAPVFPLRDPEVPEPHEPAVVIPEPPHPRGPLGAPQFPCHVWPGPDPSHQGLLRYVERNNYLLDWVSVGLGGCMSADSMTGYLHDPSLRMRNGISISSRSSSHSILSSYHFAVYIKLLVYI</sequence>
<dbReference type="EMBL" id="MNCJ02000331">
    <property type="protein sequence ID" value="KAF5760223.1"/>
    <property type="molecule type" value="Genomic_DNA"/>
</dbReference>
<dbReference type="InParanoid" id="A0A251S0T5"/>
<dbReference type="Gramene" id="mRNA:HanXRQr2_Chr16g0750891">
    <property type="protein sequence ID" value="mRNA:HanXRQr2_Chr16g0750891"/>
    <property type="gene ID" value="HanXRQr2_Chr16g0750891"/>
</dbReference>
<organism evidence="2 3">
    <name type="scientific">Helianthus annuus</name>
    <name type="common">Common sunflower</name>
    <dbReference type="NCBI Taxonomy" id="4232"/>
    <lineage>
        <taxon>Eukaryota</taxon>
        <taxon>Viridiplantae</taxon>
        <taxon>Streptophyta</taxon>
        <taxon>Embryophyta</taxon>
        <taxon>Tracheophyta</taxon>
        <taxon>Spermatophyta</taxon>
        <taxon>Magnoliopsida</taxon>
        <taxon>eudicotyledons</taxon>
        <taxon>Gunneridae</taxon>
        <taxon>Pentapetalae</taxon>
        <taxon>asterids</taxon>
        <taxon>campanulids</taxon>
        <taxon>Asterales</taxon>
        <taxon>Asteraceae</taxon>
        <taxon>Asteroideae</taxon>
        <taxon>Heliantheae alliance</taxon>
        <taxon>Heliantheae</taxon>
        <taxon>Helianthus</taxon>
    </lineage>
</organism>
<evidence type="ECO:0000313" key="2">
    <source>
        <dbReference type="EMBL" id="OTF91746.1"/>
    </source>
</evidence>
<reference evidence="1 3" key="1">
    <citation type="journal article" date="2017" name="Nature">
        <title>The sunflower genome provides insights into oil metabolism, flowering and Asterid evolution.</title>
        <authorList>
            <person name="Badouin H."/>
            <person name="Gouzy J."/>
            <person name="Grassa C.J."/>
            <person name="Murat F."/>
            <person name="Staton S.E."/>
            <person name="Cottret L."/>
            <person name="Lelandais-Briere C."/>
            <person name="Owens G.L."/>
            <person name="Carrere S."/>
            <person name="Mayjonade B."/>
            <person name="Legrand L."/>
            <person name="Gill N."/>
            <person name="Kane N.C."/>
            <person name="Bowers J.E."/>
            <person name="Hubner S."/>
            <person name="Bellec A."/>
            <person name="Berard A."/>
            <person name="Berges H."/>
            <person name="Blanchet N."/>
            <person name="Boniface M.C."/>
            <person name="Brunel D."/>
            <person name="Catrice O."/>
            <person name="Chaidir N."/>
            <person name="Claudel C."/>
            <person name="Donnadieu C."/>
            <person name="Faraut T."/>
            <person name="Fievet G."/>
            <person name="Helmstetter N."/>
            <person name="King M."/>
            <person name="Knapp S.J."/>
            <person name="Lai Z."/>
            <person name="Le Paslier M.C."/>
            <person name="Lippi Y."/>
            <person name="Lorenzon L."/>
            <person name="Mandel J.R."/>
            <person name="Marage G."/>
            <person name="Marchand G."/>
            <person name="Marquand E."/>
            <person name="Bret-Mestries E."/>
            <person name="Morien E."/>
            <person name="Nambeesan S."/>
            <person name="Nguyen T."/>
            <person name="Pegot-Espagnet P."/>
            <person name="Pouilly N."/>
            <person name="Raftis F."/>
            <person name="Sallet E."/>
            <person name="Schiex T."/>
            <person name="Thomas J."/>
            <person name="Vandecasteele C."/>
            <person name="Vares D."/>
            <person name="Vear F."/>
            <person name="Vautrin S."/>
            <person name="Crespi M."/>
            <person name="Mangin B."/>
            <person name="Burke J.M."/>
            <person name="Salse J."/>
            <person name="Munos S."/>
            <person name="Vincourt P."/>
            <person name="Rieseberg L.H."/>
            <person name="Langlade N.B."/>
        </authorList>
    </citation>
    <scope>NUCLEOTIDE SEQUENCE [LARGE SCALE GENOMIC DNA]</scope>
    <source>
        <strain evidence="3">cv. SF193</strain>
        <tissue evidence="1">Leaves</tissue>
    </source>
</reference>
<accession>A0A251S0T5</accession>